<keyword evidence="1" id="KW-1185">Reference proteome</keyword>
<organism evidence="1 2">
    <name type="scientific">Acrobeloides nanus</name>
    <dbReference type="NCBI Taxonomy" id="290746"/>
    <lineage>
        <taxon>Eukaryota</taxon>
        <taxon>Metazoa</taxon>
        <taxon>Ecdysozoa</taxon>
        <taxon>Nematoda</taxon>
        <taxon>Chromadorea</taxon>
        <taxon>Rhabditida</taxon>
        <taxon>Tylenchina</taxon>
        <taxon>Cephalobomorpha</taxon>
        <taxon>Cephaloboidea</taxon>
        <taxon>Cephalobidae</taxon>
        <taxon>Acrobeloides</taxon>
    </lineage>
</organism>
<evidence type="ECO:0000313" key="1">
    <source>
        <dbReference type="Proteomes" id="UP000887540"/>
    </source>
</evidence>
<reference evidence="2" key="1">
    <citation type="submission" date="2022-11" db="UniProtKB">
        <authorList>
            <consortium name="WormBaseParasite"/>
        </authorList>
    </citation>
    <scope>IDENTIFICATION</scope>
</reference>
<name>A0A914ELR4_9BILA</name>
<dbReference type="AlphaFoldDB" id="A0A914ELR4"/>
<evidence type="ECO:0000313" key="2">
    <source>
        <dbReference type="WBParaSite" id="ACRNAN_scaffold8620.g27332.t1"/>
    </source>
</evidence>
<dbReference type="WBParaSite" id="ACRNAN_scaffold8620.g27332.t1">
    <property type="protein sequence ID" value="ACRNAN_scaffold8620.g27332.t1"/>
    <property type="gene ID" value="ACRNAN_scaffold8620.g27332"/>
</dbReference>
<sequence length="67" mass="8781">MEWMCNVFSKPFPDEQLREVFINGRVKRQWHYGWHWHEPHYHYYPHHHYHHHHSYSHSHEHWHHGRR</sequence>
<protein>
    <submittedName>
        <fullName evidence="2">Uncharacterized protein</fullName>
    </submittedName>
</protein>
<proteinExistence type="predicted"/>
<accession>A0A914ELR4</accession>
<dbReference type="Proteomes" id="UP000887540">
    <property type="component" value="Unplaced"/>
</dbReference>